<dbReference type="EMBL" id="CP159289">
    <property type="protein sequence ID" value="XCH27311.1"/>
    <property type="molecule type" value="Genomic_DNA"/>
</dbReference>
<dbReference type="AlphaFoldDB" id="A0AAU8FV20"/>
<proteinExistence type="predicted"/>
<reference evidence="1" key="1">
    <citation type="submission" date="2024-06" db="EMBL/GenBank/DDBJ databases">
        <title>Sequencing and assembly of the genome of Dyadobacter sp. strain 676, a symbiont of Cyamopsis tetragonoloba.</title>
        <authorList>
            <person name="Guro P."/>
            <person name="Sazanova A."/>
            <person name="Kuznetsova I."/>
            <person name="Belimov A."/>
            <person name="Safronova V."/>
        </authorList>
    </citation>
    <scope>NUCLEOTIDE SEQUENCE</scope>
    <source>
        <strain evidence="1">676</strain>
    </source>
</reference>
<name>A0AAU8FV20_9BACT</name>
<protein>
    <recommendedName>
        <fullName evidence="2">SMI1/KNR4 family protein</fullName>
    </recommendedName>
</protein>
<accession>A0AAU8FV20</accession>
<organism evidence="1">
    <name type="scientific">Dyadobacter sp. 676</name>
    <dbReference type="NCBI Taxonomy" id="3088362"/>
    <lineage>
        <taxon>Bacteria</taxon>
        <taxon>Pseudomonadati</taxon>
        <taxon>Bacteroidota</taxon>
        <taxon>Cytophagia</taxon>
        <taxon>Cytophagales</taxon>
        <taxon>Spirosomataceae</taxon>
        <taxon>Dyadobacter</taxon>
    </lineage>
</organism>
<dbReference type="RefSeq" id="WP_353722570.1">
    <property type="nucleotide sequence ID" value="NZ_CP159289.1"/>
</dbReference>
<evidence type="ECO:0000313" key="1">
    <source>
        <dbReference type="EMBL" id="XCH27311.1"/>
    </source>
</evidence>
<gene>
    <name evidence="1" type="ORF">ABV298_13295</name>
</gene>
<evidence type="ECO:0008006" key="2">
    <source>
        <dbReference type="Google" id="ProtNLM"/>
    </source>
</evidence>
<sequence>MEHHKLNSLINQVKDLLGVPYPTAVGEPLENTYLSDFTNFLRSGPERKVILFNYECGDYDYDETLSVDDEIKIIAENDGIYDQAQLLITQQLGQPLPFEEVIPFRRSDFDMVQNATGNGIEIEITPEYFGGALFENTDDTTFCCWQKANEYLSLQKGAWWRGGNFFVFSLATITPM</sequence>